<feature type="transmembrane region" description="Helical" evidence="8">
    <location>
        <begin position="86"/>
        <end position="105"/>
    </location>
</feature>
<feature type="transmembrane region" description="Helical" evidence="8">
    <location>
        <begin position="45"/>
        <end position="66"/>
    </location>
</feature>
<evidence type="ECO:0000256" key="5">
    <source>
        <dbReference type="ARBA" id="ARBA00022692"/>
    </source>
</evidence>
<keyword evidence="6 8" id="KW-1133">Transmembrane helix</keyword>
<evidence type="ECO:0000256" key="2">
    <source>
        <dbReference type="ARBA" id="ARBA00007651"/>
    </source>
</evidence>
<protein>
    <recommendedName>
        <fullName evidence="8">CASP-like protein</fullName>
    </recommendedName>
</protein>
<dbReference type="EMBL" id="JAFEMO010000013">
    <property type="protein sequence ID" value="KAH7549464.1"/>
    <property type="molecule type" value="Genomic_DNA"/>
</dbReference>
<sequence>MVDSTCGAMAGVSPLAASSLAQQTPSPFSFSVASTRWSFRPPIHLANIFLRFFALVFSFVSALSLADLSPNKKSQPSISFTDYPEFMYCFIVSILTFIYSSFQLFKGICDTAHRGILISDMISDYSSFILDQLVGYLLISSSSMAIPVIQHMKQTGTLWRAAIISTTISFVTFLVISTCTLLSGYKLFKRIIW</sequence>
<keyword evidence="4 8" id="KW-1003">Cell membrane</keyword>
<feature type="transmembrane region" description="Helical" evidence="8">
    <location>
        <begin position="125"/>
        <end position="149"/>
    </location>
</feature>
<proteinExistence type="inferred from homology"/>
<accession>A0ABQ8H6C7</accession>
<evidence type="ECO:0000256" key="1">
    <source>
        <dbReference type="ARBA" id="ARBA00004651"/>
    </source>
</evidence>
<evidence type="ECO:0000256" key="6">
    <source>
        <dbReference type="ARBA" id="ARBA00022989"/>
    </source>
</evidence>
<comment type="caution">
    <text evidence="10">The sequence shown here is derived from an EMBL/GenBank/DDBJ whole genome shotgun (WGS) entry which is preliminary data.</text>
</comment>
<feature type="domain" description="Casparian strip membrane protein" evidence="9">
    <location>
        <begin position="42"/>
        <end position="155"/>
    </location>
</feature>
<comment type="subcellular location">
    <subcellularLocation>
        <location evidence="1 8">Cell membrane</location>
        <topology evidence="1 8">Multi-pass membrane protein</topology>
    </subcellularLocation>
</comment>
<feature type="transmembrane region" description="Helical" evidence="8">
    <location>
        <begin position="161"/>
        <end position="185"/>
    </location>
</feature>
<dbReference type="PANTHER" id="PTHR33573">
    <property type="entry name" value="CASP-LIKE PROTEIN 4A4"/>
    <property type="match status" value="1"/>
</dbReference>
<reference evidence="10 11" key="1">
    <citation type="submission" date="2021-02" db="EMBL/GenBank/DDBJ databases">
        <title>Plant Genome Project.</title>
        <authorList>
            <person name="Zhang R.-G."/>
        </authorList>
    </citation>
    <scope>NUCLEOTIDE SEQUENCE [LARGE SCALE GENOMIC DNA]</scope>
    <source>
        <tissue evidence="10">Leaves</tissue>
    </source>
</reference>
<comment type="similarity">
    <text evidence="2 8">Belongs to the Casparian strip membrane proteins (CASP) family.</text>
</comment>
<dbReference type="PANTHER" id="PTHR33573:SF15">
    <property type="entry name" value="CASP-LIKE PROTEIN 4A4"/>
    <property type="match status" value="1"/>
</dbReference>
<comment type="subunit">
    <text evidence="3 8">Homodimer and heterodimers.</text>
</comment>
<evidence type="ECO:0000259" key="9">
    <source>
        <dbReference type="Pfam" id="PF04535"/>
    </source>
</evidence>
<organism evidence="10 11">
    <name type="scientific">Xanthoceras sorbifolium</name>
    <dbReference type="NCBI Taxonomy" id="99658"/>
    <lineage>
        <taxon>Eukaryota</taxon>
        <taxon>Viridiplantae</taxon>
        <taxon>Streptophyta</taxon>
        <taxon>Embryophyta</taxon>
        <taxon>Tracheophyta</taxon>
        <taxon>Spermatophyta</taxon>
        <taxon>Magnoliopsida</taxon>
        <taxon>eudicotyledons</taxon>
        <taxon>Gunneridae</taxon>
        <taxon>Pentapetalae</taxon>
        <taxon>rosids</taxon>
        <taxon>malvids</taxon>
        <taxon>Sapindales</taxon>
        <taxon>Sapindaceae</taxon>
        <taxon>Xanthoceroideae</taxon>
        <taxon>Xanthoceras</taxon>
    </lineage>
</organism>
<dbReference type="InterPro" id="IPR006702">
    <property type="entry name" value="CASP_dom"/>
</dbReference>
<keyword evidence="11" id="KW-1185">Reference proteome</keyword>
<gene>
    <name evidence="10" type="ORF">JRO89_XS13G0036100</name>
</gene>
<evidence type="ECO:0000313" key="11">
    <source>
        <dbReference type="Proteomes" id="UP000827721"/>
    </source>
</evidence>
<name>A0ABQ8H6C7_9ROSI</name>
<evidence type="ECO:0000256" key="4">
    <source>
        <dbReference type="ARBA" id="ARBA00022475"/>
    </source>
</evidence>
<dbReference type="Proteomes" id="UP000827721">
    <property type="component" value="Unassembled WGS sequence"/>
</dbReference>
<evidence type="ECO:0000256" key="7">
    <source>
        <dbReference type="ARBA" id="ARBA00023136"/>
    </source>
</evidence>
<evidence type="ECO:0000313" key="10">
    <source>
        <dbReference type="EMBL" id="KAH7549464.1"/>
    </source>
</evidence>
<evidence type="ECO:0000256" key="3">
    <source>
        <dbReference type="ARBA" id="ARBA00011489"/>
    </source>
</evidence>
<dbReference type="Pfam" id="PF04535">
    <property type="entry name" value="CASP_dom"/>
    <property type="match status" value="1"/>
</dbReference>
<keyword evidence="5 8" id="KW-0812">Transmembrane</keyword>
<keyword evidence="7 8" id="KW-0472">Membrane</keyword>
<evidence type="ECO:0000256" key="8">
    <source>
        <dbReference type="RuleBase" id="RU361233"/>
    </source>
</evidence>